<evidence type="ECO:0008006" key="3">
    <source>
        <dbReference type="Google" id="ProtNLM"/>
    </source>
</evidence>
<protein>
    <recommendedName>
        <fullName evidence="3">Lipoprotein</fullName>
    </recommendedName>
</protein>
<sequence length="242" mass="26839">MIALHRLPQFCLAILLCSSPIWSQAQQIAPGEYLSEGAYSKLNITSNSAGKLNFSIYSEGEGSCSMKGEIIAGKATLRKSGMKQSCVLRFTQKKTDIELDGSIDICEQNYCELASIANQYFKPAGCSAPERSQARKEFKALYDKKEYSAAMAKLDPVFVNCGKILEPLEMGWVRNDLALVQNKLHMPDRCLATLQPLAEDAASPDNAIINNCEICTDEFNKKYLSMIKATRTNLKLCQTNKK</sequence>
<accession>A0ABR6ZDZ6</accession>
<keyword evidence="2" id="KW-1185">Reference proteome</keyword>
<evidence type="ECO:0000313" key="2">
    <source>
        <dbReference type="Proteomes" id="UP000646911"/>
    </source>
</evidence>
<dbReference type="RefSeq" id="WP_186955474.1">
    <property type="nucleotide sequence ID" value="NZ_JACOFX010000013.1"/>
</dbReference>
<reference evidence="1 2" key="1">
    <citation type="submission" date="2020-08" db="EMBL/GenBank/DDBJ databases">
        <title>Novel species isolated from subtropical streams in China.</title>
        <authorList>
            <person name="Lu H."/>
        </authorList>
    </citation>
    <scope>NUCLEOTIDE SEQUENCE [LARGE SCALE GENOMIC DNA]</scope>
    <source>
        <strain evidence="1 2">NL8W</strain>
    </source>
</reference>
<proteinExistence type="predicted"/>
<gene>
    <name evidence="1" type="ORF">H8L47_20550</name>
</gene>
<evidence type="ECO:0000313" key="1">
    <source>
        <dbReference type="EMBL" id="MBC3909963.1"/>
    </source>
</evidence>
<organism evidence="1 2">
    <name type="scientific">Undibacterium umbellatum</name>
    <dbReference type="NCBI Taxonomy" id="2762300"/>
    <lineage>
        <taxon>Bacteria</taxon>
        <taxon>Pseudomonadati</taxon>
        <taxon>Pseudomonadota</taxon>
        <taxon>Betaproteobacteria</taxon>
        <taxon>Burkholderiales</taxon>
        <taxon>Oxalobacteraceae</taxon>
        <taxon>Undibacterium</taxon>
    </lineage>
</organism>
<comment type="caution">
    <text evidence="1">The sequence shown here is derived from an EMBL/GenBank/DDBJ whole genome shotgun (WGS) entry which is preliminary data.</text>
</comment>
<dbReference type="EMBL" id="JACOFX010000013">
    <property type="protein sequence ID" value="MBC3909963.1"/>
    <property type="molecule type" value="Genomic_DNA"/>
</dbReference>
<dbReference type="Proteomes" id="UP000646911">
    <property type="component" value="Unassembled WGS sequence"/>
</dbReference>
<name>A0ABR6ZDZ6_9BURK</name>